<organism evidence="2 3">
    <name type="scientific">Futiania mangrovi</name>
    <dbReference type="NCBI Taxonomy" id="2959716"/>
    <lineage>
        <taxon>Bacteria</taxon>
        <taxon>Pseudomonadati</taxon>
        <taxon>Pseudomonadota</taxon>
        <taxon>Alphaproteobacteria</taxon>
        <taxon>Futianiales</taxon>
        <taxon>Futianiaceae</taxon>
        <taxon>Futiania</taxon>
    </lineage>
</organism>
<keyword evidence="1" id="KW-0732">Signal</keyword>
<proteinExistence type="predicted"/>
<dbReference type="EMBL" id="JAMZFT010000001">
    <property type="protein sequence ID" value="MCP1335383.1"/>
    <property type="molecule type" value="Genomic_DNA"/>
</dbReference>
<gene>
    <name evidence="2" type="ORF">NJQ99_03075</name>
</gene>
<sequence>MIKHVLARTLTALAIVAGSAAGAAAADIDIELNKLEPQENGCLAYMVLKNGLEQPVTGLRLETYLFDADGIIVQPLTVDVAPIRASSTVIKRFVIPAVQCTAIGRVHLNDVTQCQIGGKDADGCIARIATTSRAGIDFTR</sequence>
<accession>A0A9J6PFI6</accession>
<evidence type="ECO:0008006" key="4">
    <source>
        <dbReference type="Google" id="ProtNLM"/>
    </source>
</evidence>
<evidence type="ECO:0000256" key="1">
    <source>
        <dbReference type="SAM" id="SignalP"/>
    </source>
</evidence>
<dbReference type="RefSeq" id="WP_269331329.1">
    <property type="nucleotide sequence ID" value="NZ_JAMZFT010000001.1"/>
</dbReference>
<evidence type="ECO:0000313" key="2">
    <source>
        <dbReference type="EMBL" id="MCP1335383.1"/>
    </source>
</evidence>
<evidence type="ECO:0000313" key="3">
    <source>
        <dbReference type="Proteomes" id="UP001055804"/>
    </source>
</evidence>
<comment type="caution">
    <text evidence="2">The sequence shown here is derived from an EMBL/GenBank/DDBJ whole genome shotgun (WGS) entry which is preliminary data.</text>
</comment>
<dbReference type="Proteomes" id="UP001055804">
    <property type="component" value="Unassembled WGS sequence"/>
</dbReference>
<name>A0A9J6PFI6_9PROT</name>
<reference evidence="2" key="1">
    <citation type="submission" date="2022-06" db="EMBL/GenBank/DDBJ databases">
        <title>Isolation and Genomics of Futiania mangrovii gen. nov., sp. nov., a Rare and Metabolically-versatile member in the Class Alphaproteobacteria.</title>
        <authorList>
            <person name="Liu L."/>
            <person name="Huang W.-C."/>
            <person name="Pan J."/>
            <person name="Li J."/>
            <person name="Huang Y."/>
            <person name="Du H."/>
            <person name="Liu Y."/>
            <person name="Li M."/>
        </authorList>
    </citation>
    <scope>NUCLEOTIDE SEQUENCE</scope>
    <source>
        <strain evidence="2">FT118</strain>
    </source>
</reference>
<dbReference type="AlphaFoldDB" id="A0A9J6PFI6"/>
<feature type="chain" id="PRO_5039895335" description="Tat pathway signal sequence domain protein" evidence="1">
    <location>
        <begin position="26"/>
        <end position="140"/>
    </location>
</feature>
<feature type="signal peptide" evidence="1">
    <location>
        <begin position="1"/>
        <end position="25"/>
    </location>
</feature>
<keyword evidence="3" id="KW-1185">Reference proteome</keyword>
<protein>
    <recommendedName>
        <fullName evidence="4">Tat pathway signal sequence domain protein</fullName>
    </recommendedName>
</protein>